<dbReference type="GO" id="GO:0061630">
    <property type="term" value="F:ubiquitin protein ligase activity"/>
    <property type="evidence" value="ECO:0007669"/>
    <property type="project" value="InterPro"/>
</dbReference>
<dbReference type="PROSITE" id="PS50089">
    <property type="entry name" value="ZF_RING_2"/>
    <property type="match status" value="1"/>
</dbReference>
<sequence>MFCSVCDREIKEFAFGPCNHKDMCSICLLHWKLLYNDNKCPTCKEDLNSLVVTTDGNKDYDTIKNGKETAYDEEYDIYFESEGLRKAYRDRLGMRCPICYKNFLADPKKSNPKFKTTKDLENHVKDVHKLILCDLCLKGLKVFPYEMKCYTDKEYFRHLNYGLQDPELDYVADPHPLCPFCKRRIFNEKELISHKEHSHQHCIFCPPEKNAYFKSRSELMAHYRKEHYVCDHPSCAGQEFSVFNTQLELMEHKLTVHNERERVNLADLFRDDAANKKKEPIITEEEIEQAKTFLVEDPSGWSREEIAKRSKKLNEELRRVFKGDAAKLDRYLKLSGEFVNGTVSAAVFHDTSLNLLGVKNLRVFSELISLLEDPVKRHVLETLFREAKGKRSSTLSKDYLMSIHALDVDSKKKPIIEANSGKKPVVSTMDAAWERAEEEEKKLEESGSETPMALTPEDREEEELADVVYPSMYPVAQPLQLQWKRFRAELNRLQELKSFLVDKKKSARASLLVPMANVALEIIRFIDEVLSERAKKESWSGIEAEKVANLGMVIHEQTDAQLSVIDWMPMFGVSERSMTEFGLFYDLFHTRDTLAIPAMKEINRGKRDLNEIPAKELNVLREAFVFIEKEAIARLVEITKDVEEERKKRFAAVHVPERPVRELTIGGLLPEKKKEKAWGGAMPKAPSFPSLSTIGSASINYAAIGKKEEKPRTSVSASPRDENALSNNAMLFPPLGDSPLESHLYAPPLPLQQKPAMPAGMSKFASWGARQPDVVERAFEKAMKEKEEGKKKGKRSRGVKLEF</sequence>
<dbReference type="AlphaFoldDB" id="A0A196SEV5"/>
<dbReference type="Pfam" id="PF23202">
    <property type="entry name" value="PAH_ZNF598"/>
    <property type="match status" value="1"/>
</dbReference>
<dbReference type="Gene3D" id="3.30.40.10">
    <property type="entry name" value="Zinc/RING finger domain, C3HC4 (zinc finger)"/>
    <property type="match status" value="1"/>
</dbReference>
<evidence type="ECO:0000256" key="1">
    <source>
        <dbReference type="PROSITE-ProRule" id="PRU00175"/>
    </source>
</evidence>
<feature type="region of interest" description="Disordered" evidence="2">
    <location>
        <begin position="705"/>
        <end position="733"/>
    </location>
</feature>
<keyword evidence="5" id="KW-1185">Reference proteome</keyword>
<evidence type="ECO:0000259" key="3">
    <source>
        <dbReference type="PROSITE" id="PS50089"/>
    </source>
</evidence>
<dbReference type="PANTHER" id="PTHR22938">
    <property type="entry name" value="ZINC FINGER PROTEIN 598"/>
    <property type="match status" value="1"/>
</dbReference>
<dbReference type="GO" id="GO:0008270">
    <property type="term" value="F:zinc ion binding"/>
    <property type="evidence" value="ECO:0007669"/>
    <property type="project" value="UniProtKB-KW"/>
</dbReference>
<organism evidence="4 5">
    <name type="scientific">Blastocystis sp. subtype 1 (strain ATCC 50177 / NandII)</name>
    <dbReference type="NCBI Taxonomy" id="478820"/>
    <lineage>
        <taxon>Eukaryota</taxon>
        <taxon>Sar</taxon>
        <taxon>Stramenopiles</taxon>
        <taxon>Bigyra</taxon>
        <taxon>Opalozoa</taxon>
        <taxon>Opalinata</taxon>
        <taxon>Blastocystidae</taxon>
        <taxon>Blastocystis</taxon>
    </lineage>
</organism>
<evidence type="ECO:0000256" key="2">
    <source>
        <dbReference type="SAM" id="MobiDB-lite"/>
    </source>
</evidence>
<comment type="caution">
    <text evidence="4">The sequence shown here is derived from an EMBL/GenBank/DDBJ whole genome shotgun (WGS) entry which is preliminary data.</text>
</comment>
<dbReference type="SUPFAM" id="SSF57850">
    <property type="entry name" value="RING/U-box"/>
    <property type="match status" value="1"/>
</dbReference>
<protein>
    <submittedName>
        <fullName evidence="4">Zinc finger protein</fullName>
    </submittedName>
</protein>
<feature type="compositionally biased region" description="Basic and acidic residues" evidence="2">
    <location>
        <begin position="436"/>
        <end position="445"/>
    </location>
</feature>
<proteinExistence type="predicted"/>
<dbReference type="InterPro" id="IPR013087">
    <property type="entry name" value="Znf_C2H2_type"/>
</dbReference>
<keyword evidence="1" id="KW-0863">Zinc-finger</keyword>
<dbReference type="EMBL" id="LXWW01000209">
    <property type="protein sequence ID" value="OAO14856.1"/>
    <property type="molecule type" value="Genomic_DNA"/>
</dbReference>
<dbReference type="Pfam" id="PF25447">
    <property type="entry name" value="RING_ZNF598"/>
    <property type="match status" value="1"/>
</dbReference>
<dbReference type="GO" id="GO:0072344">
    <property type="term" value="P:rescue of stalled ribosome"/>
    <property type="evidence" value="ECO:0007669"/>
    <property type="project" value="InterPro"/>
</dbReference>
<dbReference type="GO" id="GO:0043022">
    <property type="term" value="F:ribosome binding"/>
    <property type="evidence" value="ECO:0007669"/>
    <property type="project" value="TreeGrafter"/>
</dbReference>
<dbReference type="InterPro" id="IPR044288">
    <property type="entry name" value="ZNF598/HEL2"/>
</dbReference>
<dbReference type="Proteomes" id="UP000078348">
    <property type="component" value="Unassembled WGS sequence"/>
</dbReference>
<dbReference type="GO" id="GO:0016567">
    <property type="term" value="P:protein ubiquitination"/>
    <property type="evidence" value="ECO:0007669"/>
    <property type="project" value="TreeGrafter"/>
</dbReference>
<dbReference type="SMART" id="SM00355">
    <property type="entry name" value="ZnF_C2H2"/>
    <property type="match status" value="4"/>
</dbReference>
<accession>A0A196SEV5</accession>
<reference evidence="4 5" key="1">
    <citation type="submission" date="2016-05" db="EMBL/GenBank/DDBJ databases">
        <title>Nuclear genome of Blastocystis sp. subtype 1 NandII.</title>
        <authorList>
            <person name="Gentekaki E."/>
            <person name="Curtis B."/>
            <person name="Stairs C."/>
            <person name="Eme L."/>
            <person name="Herman E."/>
            <person name="Klimes V."/>
            <person name="Arias M.C."/>
            <person name="Elias M."/>
            <person name="Hilliou F."/>
            <person name="Klute M."/>
            <person name="Malik S.-B."/>
            <person name="Pightling A."/>
            <person name="Rachubinski R."/>
            <person name="Salas D."/>
            <person name="Schlacht A."/>
            <person name="Suga H."/>
            <person name="Archibald J."/>
            <person name="Ball S.G."/>
            <person name="Clark G."/>
            <person name="Dacks J."/>
            <person name="Van Der Giezen M."/>
            <person name="Tsaousis A."/>
            <person name="Roger A."/>
        </authorList>
    </citation>
    <scope>NUCLEOTIDE SEQUENCE [LARGE SCALE GENOMIC DNA]</scope>
    <source>
        <strain evidence="5">ATCC 50177 / NandII</strain>
    </source>
</reference>
<evidence type="ECO:0000313" key="5">
    <source>
        <dbReference type="Proteomes" id="UP000078348"/>
    </source>
</evidence>
<name>A0A196SEV5_BLAHN</name>
<dbReference type="OrthoDB" id="203599at2759"/>
<feature type="region of interest" description="Disordered" evidence="2">
    <location>
        <begin position="436"/>
        <end position="459"/>
    </location>
</feature>
<feature type="compositionally biased region" description="Basic residues" evidence="2">
    <location>
        <begin position="791"/>
        <end position="803"/>
    </location>
</feature>
<evidence type="ECO:0000313" key="4">
    <source>
        <dbReference type="EMBL" id="OAO14856.1"/>
    </source>
</evidence>
<feature type="region of interest" description="Disordered" evidence="2">
    <location>
        <begin position="783"/>
        <end position="803"/>
    </location>
</feature>
<gene>
    <name evidence="4" type="ORF">AV274_3440</name>
</gene>
<keyword evidence="1" id="KW-0862">Zinc</keyword>
<dbReference type="InterPro" id="IPR001841">
    <property type="entry name" value="Znf_RING"/>
</dbReference>
<dbReference type="InterPro" id="IPR013083">
    <property type="entry name" value="Znf_RING/FYVE/PHD"/>
</dbReference>
<dbReference type="InterPro" id="IPR057634">
    <property type="entry name" value="PAH_ZNF598/HEL2"/>
</dbReference>
<dbReference type="STRING" id="478820.A0A196SEV5"/>
<keyword evidence="1" id="KW-0479">Metal-binding</keyword>
<feature type="domain" description="RING-type" evidence="3">
    <location>
        <begin position="3"/>
        <end position="44"/>
    </location>
</feature>
<dbReference type="PANTHER" id="PTHR22938:SF0">
    <property type="entry name" value="E3 UBIQUITIN-PROTEIN LIGASE ZNF598"/>
    <property type="match status" value="1"/>
</dbReference>